<organism evidence="14 15">
    <name type="scientific">Labilibaculum antarcticum</name>
    <dbReference type="NCBI Taxonomy" id="1717717"/>
    <lineage>
        <taxon>Bacteria</taxon>
        <taxon>Pseudomonadati</taxon>
        <taxon>Bacteroidota</taxon>
        <taxon>Bacteroidia</taxon>
        <taxon>Marinilabiliales</taxon>
        <taxon>Marinifilaceae</taxon>
        <taxon>Labilibaculum</taxon>
    </lineage>
</organism>
<dbReference type="EMBL" id="AP018042">
    <property type="protein sequence ID" value="BAX79812.1"/>
    <property type="molecule type" value="Genomic_DNA"/>
</dbReference>
<evidence type="ECO:0000259" key="13">
    <source>
        <dbReference type="Pfam" id="PF01288"/>
    </source>
</evidence>
<evidence type="ECO:0000256" key="1">
    <source>
        <dbReference type="ARBA" id="ARBA00005051"/>
    </source>
</evidence>
<dbReference type="GO" id="GO:0003848">
    <property type="term" value="F:2-amino-4-hydroxy-6-hydroxymethyldihydropteridine diphosphokinase activity"/>
    <property type="evidence" value="ECO:0007669"/>
    <property type="project" value="UniProtKB-EC"/>
</dbReference>
<evidence type="ECO:0000256" key="4">
    <source>
        <dbReference type="ARBA" id="ARBA00016218"/>
    </source>
</evidence>
<accession>A0A1Y1CIG0</accession>
<dbReference type="UniPathway" id="UPA00077">
    <property type="reaction ID" value="UER00155"/>
</dbReference>
<dbReference type="Proteomes" id="UP000218267">
    <property type="component" value="Chromosome"/>
</dbReference>
<evidence type="ECO:0000256" key="5">
    <source>
        <dbReference type="ARBA" id="ARBA00022679"/>
    </source>
</evidence>
<dbReference type="KEGG" id="mbas:ALGA_1430"/>
<comment type="function">
    <text evidence="10">Catalyzes the transfer of pyrophosphate from adenosine triphosphate (ATP) to 6-hydroxymethyl-7,8-dihydropterin, an enzymatic step in folate biosynthesis pathway.</text>
</comment>
<dbReference type="GO" id="GO:0005524">
    <property type="term" value="F:ATP binding"/>
    <property type="evidence" value="ECO:0007669"/>
    <property type="project" value="UniProtKB-KW"/>
</dbReference>
<comment type="similarity">
    <text evidence="2">Belongs to the HPPK family.</text>
</comment>
<dbReference type="Pfam" id="PF01288">
    <property type="entry name" value="HPPK"/>
    <property type="match status" value="1"/>
</dbReference>
<dbReference type="CDD" id="cd00483">
    <property type="entry name" value="HPPK"/>
    <property type="match status" value="1"/>
</dbReference>
<keyword evidence="8" id="KW-0067">ATP-binding</keyword>
<dbReference type="PANTHER" id="PTHR43071:SF1">
    <property type="entry name" value="2-AMINO-4-HYDROXY-6-HYDROXYMETHYLDIHYDROPTERIDINE PYROPHOSPHOKINASE"/>
    <property type="match status" value="1"/>
</dbReference>
<dbReference type="GO" id="GO:0046654">
    <property type="term" value="P:tetrahydrofolate biosynthetic process"/>
    <property type="evidence" value="ECO:0007669"/>
    <property type="project" value="UniProtKB-UniPathway"/>
</dbReference>
<dbReference type="AlphaFoldDB" id="A0A1Y1CIG0"/>
<keyword evidence="9" id="KW-0289">Folate biosynthesis</keyword>
<dbReference type="OrthoDB" id="9808041at2"/>
<dbReference type="Gene3D" id="3.30.70.560">
    <property type="entry name" value="7,8-Dihydro-6-hydroxymethylpterin-pyrophosphokinase HPPK"/>
    <property type="match status" value="1"/>
</dbReference>
<dbReference type="EC" id="2.7.6.3" evidence="3"/>
<evidence type="ECO:0000256" key="12">
    <source>
        <dbReference type="ARBA" id="ARBA00033413"/>
    </source>
</evidence>
<evidence type="ECO:0000256" key="6">
    <source>
        <dbReference type="ARBA" id="ARBA00022741"/>
    </source>
</evidence>
<reference evidence="14 15" key="1">
    <citation type="journal article" date="2018" name="Mar. Genomics">
        <title>Complete genome sequence of Marinifilaceae bacterium strain SPP2, isolated from the Antarctic marine sediment.</title>
        <authorList>
            <person name="Watanabe M."/>
            <person name="Kojima H."/>
            <person name="Fukui M."/>
        </authorList>
    </citation>
    <scope>NUCLEOTIDE SEQUENCE [LARGE SCALE GENOMIC DNA]</scope>
    <source>
        <strain evidence="14 15">SPP2</strain>
    </source>
</reference>
<feature type="domain" description="7,8-dihydro-6-hydroxymethylpterin-pyrophosphokinase" evidence="13">
    <location>
        <begin position="6"/>
        <end position="133"/>
    </location>
</feature>
<evidence type="ECO:0000313" key="15">
    <source>
        <dbReference type="Proteomes" id="UP000218267"/>
    </source>
</evidence>
<keyword evidence="15" id="KW-1185">Reference proteome</keyword>
<dbReference type="GO" id="GO:0016301">
    <property type="term" value="F:kinase activity"/>
    <property type="evidence" value="ECO:0007669"/>
    <property type="project" value="UniProtKB-KW"/>
</dbReference>
<protein>
    <recommendedName>
        <fullName evidence="4">2-amino-4-hydroxy-6-hydroxymethyldihydropteridine pyrophosphokinase</fullName>
        <ecNumber evidence="3">2.7.6.3</ecNumber>
    </recommendedName>
    <alternativeName>
        <fullName evidence="11">6-hydroxymethyl-7,8-dihydropterin pyrophosphokinase</fullName>
    </alternativeName>
    <alternativeName>
        <fullName evidence="12">7,8-dihydro-6-hydroxymethylpterin-pyrophosphokinase</fullName>
    </alternativeName>
</protein>
<evidence type="ECO:0000256" key="2">
    <source>
        <dbReference type="ARBA" id="ARBA00005810"/>
    </source>
</evidence>
<gene>
    <name evidence="14" type="ORF">ALGA_1430</name>
</gene>
<dbReference type="SUPFAM" id="SSF55083">
    <property type="entry name" value="6-hydroxymethyl-7,8-dihydropterin pyrophosphokinase, HPPK"/>
    <property type="match status" value="1"/>
</dbReference>
<keyword evidence="5" id="KW-0808">Transferase</keyword>
<evidence type="ECO:0000256" key="3">
    <source>
        <dbReference type="ARBA" id="ARBA00013253"/>
    </source>
</evidence>
<name>A0A1Y1CIG0_9BACT</name>
<keyword evidence="6" id="KW-0547">Nucleotide-binding</keyword>
<evidence type="ECO:0000313" key="14">
    <source>
        <dbReference type="EMBL" id="BAX79812.1"/>
    </source>
</evidence>
<dbReference type="InterPro" id="IPR000550">
    <property type="entry name" value="Hppk"/>
</dbReference>
<comment type="pathway">
    <text evidence="1">Cofactor biosynthesis; tetrahydrofolate biosynthesis; 2-amino-4-hydroxy-6-hydroxymethyl-7,8-dihydropteridine diphosphate from 7,8-dihydroneopterin triphosphate: step 4/4.</text>
</comment>
<reference evidence="15" key="2">
    <citation type="journal article" date="2020" name="Antonie Van Leeuwenhoek">
        <title>Labilibaculum antarcticum sp. nov., a novel facultative anaerobic, psychrotorelant bacterium isolated from marine sediment of Antarctica.</title>
        <authorList>
            <person name="Watanabe M."/>
            <person name="Kojima H."/>
            <person name="Fukui M."/>
        </authorList>
    </citation>
    <scope>NUCLEOTIDE SEQUENCE [LARGE SCALE GENOMIC DNA]</scope>
    <source>
        <strain evidence="15">SPP2</strain>
    </source>
</reference>
<dbReference type="PANTHER" id="PTHR43071">
    <property type="entry name" value="2-AMINO-4-HYDROXY-6-HYDROXYMETHYLDIHYDROPTERIDINE PYROPHOSPHOKINASE"/>
    <property type="match status" value="1"/>
</dbReference>
<evidence type="ECO:0000256" key="7">
    <source>
        <dbReference type="ARBA" id="ARBA00022777"/>
    </source>
</evidence>
<dbReference type="InterPro" id="IPR035907">
    <property type="entry name" value="Hppk_sf"/>
</dbReference>
<keyword evidence="7 14" id="KW-0418">Kinase</keyword>
<evidence type="ECO:0000256" key="9">
    <source>
        <dbReference type="ARBA" id="ARBA00022909"/>
    </source>
</evidence>
<evidence type="ECO:0000256" key="10">
    <source>
        <dbReference type="ARBA" id="ARBA00029409"/>
    </source>
</evidence>
<proteinExistence type="inferred from homology"/>
<evidence type="ECO:0000256" key="8">
    <source>
        <dbReference type="ARBA" id="ARBA00022840"/>
    </source>
</evidence>
<evidence type="ECO:0000256" key="11">
    <source>
        <dbReference type="ARBA" id="ARBA00029766"/>
    </source>
</evidence>
<sequence length="162" mass="18875">MARVYFLLGGNLDNRERILSEAILKMKLEIGELISTSSLYETEPWGFEHEQNFLNQVVVFESELSAIEILDSTQQIEKDLGRVRKKNQYSERTIDIDILFYEDQIISTDRLVVPHPRIQERLFALVPLLDVAPELIHPIELKSVKELHAKCPDKLEVKKFKQ</sequence>
<dbReference type="GO" id="GO:0046656">
    <property type="term" value="P:folic acid biosynthetic process"/>
    <property type="evidence" value="ECO:0007669"/>
    <property type="project" value="UniProtKB-KW"/>
</dbReference>
<dbReference type="NCBIfam" id="TIGR01498">
    <property type="entry name" value="folK"/>
    <property type="match status" value="1"/>
</dbReference>
<dbReference type="RefSeq" id="WP_096428696.1">
    <property type="nucleotide sequence ID" value="NZ_AP018042.1"/>
</dbReference>